<evidence type="ECO:0000313" key="2">
    <source>
        <dbReference type="EMBL" id="PAK79934.1"/>
    </source>
</evidence>
<dbReference type="Proteomes" id="UP000214739">
    <property type="component" value="Unassembled WGS sequence"/>
</dbReference>
<evidence type="ECO:0000313" key="4">
    <source>
        <dbReference type="Proteomes" id="UP000214739"/>
    </source>
</evidence>
<reference evidence="3" key="4">
    <citation type="submission" date="2019-02" db="EMBL/GenBank/DDBJ databases">
        <authorList>
            <person name="Buron G."/>
            <person name="Chaylann A."/>
            <person name="Dolejs I."/>
            <person name="Forster J."/>
            <person name="Miks M.H."/>
        </authorList>
    </citation>
    <scope>NUCLEOTIDE SEQUENCE</scope>
    <source>
        <strain evidence="3">DSM 10551</strain>
    </source>
</reference>
<dbReference type="EMBL" id="BDGB01000044">
    <property type="protein sequence ID" value="GAW71786.1"/>
    <property type="molecule type" value="Genomic_DNA"/>
</dbReference>
<reference evidence="2 5" key="2">
    <citation type="submission" date="2017-04" db="EMBL/GenBank/DDBJ databases">
        <title>Kefir bacterial isolates.</title>
        <authorList>
            <person name="Kim Y."/>
            <person name="Blasche S."/>
            <person name="Patil K.R."/>
        </authorList>
    </citation>
    <scope>NUCLEOTIDE SEQUENCE [LARGE SCALE GENOMIC DNA]</scope>
    <source>
        <strain evidence="2 5">OG2</strain>
    </source>
</reference>
<dbReference type="Proteomes" id="UP000216802">
    <property type="component" value="Unassembled WGS sequence"/>
</dbReference>
<dbReference type="Proteomes" id="UP000294668">
    <property type="component" value="Unassembled WGS sequence"/>
</dbReference>
<dbReference type="EMBL" id="PUFL01000039">
    <property type="protein sequence ID" value="TDG92792.1"/>
    <property type="molecule type" value="Genomic_DNA"/>
</dbReference>
<name>A0A269Y313_9LACO</name>
<accession>A0A269Y313</accession>
<evidence type="ECO:0000313" key="6">
    <source>
        <dbReference type="Proteomes" id="UP000294668"/>
    </source>
</evidence>
<reference evidence="3 6" key="3">
    <citation type="journal article" date="2019" name="Appl. Microbiol. Biotechnol.">
        <title>Uncovering carbohydrate metabolism through a genotype-phenotype association study of 56 lactic acid bacteria genomes.</title>
        <authorList>
            <person name="Buron-Moles G."/>
            <person name="Chailyan A."/>
            <person name="Dolejs I."/>
            <person name="Forster J."/>
            <person name="Miks M.H."/>
        </authorList>
    </citation>
    <scope>NUCLEOTIDE SEQUENCE [LARGE SCALE GENOMIC DNA]</scope>
    <source>
        <strain evidence="3 6">DSM 10551</strain>
    </source>
</reference>
<evidence type="ECO:0000313" key="5">
    <source>
        <dbReference type="Proteomes" id="UP000216802"/>
    </source>
</evidence>
<keyword evidence="6" id="KW-1185">Reference proteome</keyword>
<reference evidence="1 4" key="1">
    <citation type="journal article" date="2017" name="Biosci Microbiota Food Health">
        <title>Genomic characterization reconfirms the taxonomic status of Lactobacillus parakefiri.</title>
        <authorList>
            <person name="Tanizawa Y."/>
            <person name="Kobayashi H."/>
            <person name="Kaminuma E."/>
            <person name="Sakamoto M."/>
            <person name="Ohkuma M."/>
            <person name="Nakamura Y."/>
            <person name="Arita M."/>
            <person name="Tohno M."/>
        </authorList>
    </citation>
    <scope>NUCLEOTIDE SEQUENCE [LARGE SCALE GENOMIC DNA]</scope>
    <source>
        <strain evidence="1 4">JCM 8573</strain>
    </source>
</reference>
<evidence type="ECO:0000313" key="1">
    <source>
        <dbReference type="EMBL" id="GAW71786.1"/>
    </source>
</evidence>
<dbReference type="OrthoDB" id="2317789at2"/>
<comment type="caution">
    <text evidence="2">The sequence shown here is derived from an EMBL/GenBank/DDBJ whole genome shotgun (WGS) entry which is preliminary data.</text>
</comment>
<sequence>MKKTTMTIILTLIFVTTIGVSGVVSHHRQDASASNPSEVAEAFRGTWYGNRSDITFGKHSVSIHSDQTSYERSGSYFVFGPTSTTSWKAFGTPNTSDINLARVTNEDVAGFTQPVLETYKGKVGGSGPYQVTYYTRNNTDVMKTMTGEVNHLPRANVEGVNME</sequence>
<dbReference type="AlphaFoldDB" id="A0A269Y313"/>
<gene>
    <name evidence="2" type="ORF">B8W98_09205</name>
    <name evidence="3" type="ORF">C5L28_001657</name>
    <name evidence="1" type="ORF">LPKJCM_00889</name>
</gene>
<organism evidence="2 5">
    <name type="scientific">Lentilactobacillus parakefiri</name>
    <dbReference type="NCBI Taxonomy" id="152332"/>
    <lineage>
        <taxon>Bacteria</taxon>
        <taxon>Bacillati</taxon>
        <taxon>Bacillota</taxon>
        <taxon>Bacilli</taxon>
        <taxon>Lactobacillales</taxon>
        <taxon>Lactobacillaceae</taxon>
        <taxon>Lentilactobacillus</taxon>
    </lineage>
</organism>
<protein>
    <submittedName>
        <fullName evidence="2">Uncharacterized protein</fullName>
    </submittedName>
</protein>
<evidence type="ECO:0000313" key="3">
    <source>
        <dbReference type="EMBL" id="TDG92792.1"/>
    </source>
</evidence>
<dbReference type="EMBL" id="NCXI01000074">
    <property type="protein sequence ID" value="PAK79934.1"/>
    <property type="molecule type" value="Genomic_DNA"/>
</dbReference>
<proteinExistence type="predicted"/>
<dbReference type="RefSeq" id="WP_057962500.1">
    <property type="nucleotide sequence ID" value="NZ_BAAAXO010000080.1"/>
</dbReference>